<proteinExistence type="predicted"/>
<protein>
    <submittedName>
        <fullName evidence="1">Uncharacterized protein</fullName>
    </submittedName>
</protein>
<reference evidence="1" key="2">
    <citation type="submission" date="2015-07" db="EMBL/GenBank/DDBJ databases">
        <authorList>
            <person name="Noorani M."/>
        </authorList>
    </citation>
    <scope>NUCLEOTIDE SEQUENCE</scope>
    <source>
        <strain evidence="1">Yugu1</strain>
    </source>
</reference>
<organism evidence="1">
    <name type="scientific">Setaria italica</name>
    <name type="common">Foxtail millet</name>
    <name type="synonym">Panicum italicum</name>
    <dbReference type="NCBI Taxonomy" id="4555"/>
    <lineage>
        <taxon>Eukaryota</taxon>
        <taxon>Viridiplantae</taxon>
        <taxon>Streptophyta</taxon>
        <taxon>Embryophyta</taxon>
        <taxon>Tracheophyta</taxon>
        <taxon>Spermatophyta</taxon>
        <taxon>Magnoliopsida</taxon>
        <taxon>Liliopsida</taxon>
        <taxon>Poales</taxon>
        <taxon>Poaceae</taxon>
        <taxon>PACMAD clade</taxon>
        <taxon>Panicoideae</taxon>
        <taxon>Panicodae</taxon>
        <taxon>Paniceae</taxon>
        <taxon>Cenchrinae</taxon>
        <taxon>Setaria</taxon>
    </lineage>
</organism>
<sequence length="102" mass="10990">MNLKDLGLRFRALSVNFSGGIIHADSPIFLIMLKGIASGFVEQARHPLLAQLPCLKPSLRPLILGLLLNAFSTRGEAASECGWEFCSAWPLEAALVAVNSNL</sequence>
<name>A0A368QUX5_SETIT</name>
<accession>A0A368QUX5</accession>
<gene>
    <name evidence="1" type="ORF">SETIT_4G109600v2</name>
</gene>
<evidence type="ECO:0000313" key="1">
    <source>
        <dbReference type="EMBL" id="RCV21090.1"/>
    </source>
</evidence>
<reference evidence="1" key="1">
    <citation type="journal article" date="2012" name="Nat. Biotechnol.">
        <title>Reference genome sequence of the model plant Setaria.</title>
        <authorList>
            <person name="Bennetzen J.L."/>
            <person name="Schmutz J."/>
            <person name="Wang H."/>
            <person name="Percifield R."/>
            <person name="Hawkins J."/>
            <person name="Pontaroli A.C."/>
            <person name="Estep M."/>
            <person name="Feng L."/>
            <person name="Vaughn J.N."/>
            <person name="Grimwood J."/>
            <person name="Jenkins J."/>
            <person name="Barry K."/>
            <person name="Lindquist E."/>
            <person name="Hellsten U."/>
            <person name="Deshpande S."/>
            <person name="Wang X."/>
            <person name="Wu X."/>
            <person name="Mitros T."/>
            <person name="Triplett J."/>
            <person name="Yang X."/>
            <person name="Ye C.Y."/>
            <person name="Mauro-Herrera M."/>
            <person name="Wang L."/>
            <person name="Li P."/>
            <person name="Sharma M."/>
            <person name="Sharma R."/>
            <person name="Ronald P.C."/>
            <person name="Panaud O."/>
            <person name="Kellogg E.A."/>
            <person name="Brutnell T.P."/>
            <person name="Doust A.N."/>
            <person name="Tuskan G.A."/>
            <person name="Rokhsar D."/>
            <person name="Devos K.M."/>
        </authorList>
    </citation>
    <scope>NUCLEOTIDE SEQUENCE [LARGE SCALE GENOMIC DNA]</scope>
    <source>
        <strain evidence="1">Yugu1</strain>
    </source>
</reference>
<dbReference type="AlphaFoldDB" id="A0A368QUX5"/>
<dbReference type="EMBL" id="CM003531">
    <property type="protein sequence ID" value="RCV21090.1"/>
    <property type="molecule type" value="Genomic_DNA"/>
</dbReference>